<dbReference type="Gene3D" id="6.10.340.10">
    <property type="match status" value="1"/>
</dbReference>
<dbReference type="InterPro" id="IPR010559">
    <property type="entry name" value="Sig_transdc_His_kin_internal"/>
</dbReference>
<evidence type="ECO:0000256" key="14">
    <source>
        <dbReference type="SAM" id="Phobius"/>
    </source>
</evidence>
<evidence type="ECO:0000313" key="17">
    <source>
        <dbReference type="EMBL" id="MFK0521798.1"/>
    </source>
</evidence>
<accession>A0ABW8HR86</accession>
<comment type="subcellular location">
    <subcellularLocation>
        <location evidence="2">Cell membrane</location>
        <topology evidence="2">Multi-pass membrane protein</topology>
    </subcellularLocation>
</comment>
<evidence type="ECO:0000313" key="18">
    <source>
        <dbReference type="Proteomes" id="UP001618531"/>
    </source>
</evidence>
<name>A0ABW8HR86_9BACL</name>
<feature type="domain" description="Histidine kinase" evidence="15">
    <location>
        <begin position="385"/>
        <end position="579"/>
    </location>
</feature>
<evidence type="ECO:0000256" key="13">
    <source>
        <dbReference type="ARBA" id="ARBA00023136"/>
    </source>
</evidence>
<evidence type="ECO:0000256" key="4">
    <source>
        <dbReference type="ARBA" id="ARBA00022475"/>
    </source>
</evidence>
<keyword evidence="4" id="KW-1003">Cell membrane</keyword>
<dbReference type="PANTHER" id="PTHR34220:SF11">
    <property type="entry name" value="SENSOR PROTEIN KINASE HPTS"/>
    <property type="match status" value="1"/>
</dbReference>
<feature type="transmembrane region" description="Helical" evidence="14">
    <location>
        <begin position="12"/>
        <end position="32"/>
    </location>
</feature>
<dbReference type="CDD" id="cd06225">
    <property type="entry name" value="HAMP"/>
    <property type="match status" value="1"/>
</dbReference>
<dbReference type="PROSITE" id="PS50109">
    <property type="entry name" value="HIS_KIN"/>
    <property type="match status" value="1"/>
</dbReference>
<dbReference type="Proteomes" id="UP001618531">
    <property type="component" value="Unassembled WGS sequence"/>
</dbReference>
<evidence type="ECO:0000256" key="5">
    <source>
        <dbReference type="ARBA" id="ARBA00022553"/>
    </source>
</evidence>
<keyword evidence="5" id="KW-0597">Phosphoprotein</keyword>
<evidence type="ECO:0000256" key="11">
    <source>
        <dbReference type="ARBA" id="ARBA00022989"/>
    </source>
</evidence>
<evidence type="ECO:0000256" key="7">
    <source>
        <dbReference type="ARBA" id="ARBA00022692"/>
    </source>
</evidence>
<dbReference type="SMART" id="SM00387">
    <property type="entry name" value="HATPase_c"/>
    <property type="match status" value="1"/>
</dbReference>
<dbReference type="Gene3D" id="3.30.565.10">
    <property type="entry name" value="Histidine kinase-like ATPase, C-terminal domain"/>
    <property type="match status" value="1"/>
</dbReference>
<dbReference type="SUPFAM" id="SSF55874">
    <property type="entry name" value="ATPase domain of HSP90 chaperone/DNA topoisomerase II/histidine kinase"/>
    <property type="match status" value="1"/>
</dbReference>
<dbReference type="InterPro" id="IPR003594">
    <property type="entry name" value="HATPase_dom"/>
</dbReference>
<proteinExistence type="predicted"/>
<evidence type="ECO:0000256" key="6">
    <source>
        <dbReference type="ARBA" id="ARBA00022679"/>
    </source>
</evidence>
<dbReference type="InterPro" id="IPR036890">
    <property type="entry name" value="HATPase_C_sf"/>
</dbReference>
<comment type="catalytic activity">
    <reaction evidence="1">
        <text>ATP + protein L-histidine = ADP + protein N-phospho-L-histidine.</text>
        <dbReference type="EC" id="2.7.13.3"/>
    </reaction>
</comment>
<sequence length="579" mass="67051">MRFLTKSIFVKFSASFILVGLIPLFALSYFSVQIFSSYVERYTTSNQQQMIMYMSYNLNSAFQQYNDISKLMYNVRYEGLAENINQNQTFNVNELEQINSIPIDSFLKTLVFSDNYISAAYFMRSSDGKIYSQERENRGITEDALPVHEWKETMRNQPSKVALFPTHKDDYFTGSNREVFTLARNLIDTSGRLTREPKVVGTLFLDVDTTMFQQFLNELSLGTRDELVLLNNQDEMYFSNQKDRTLDEFISKSKDTEMLVLREDIPFIHGQLVAIIHRAGLFEQLFSARATVYLAILICTIVLIVMGAWFSRRLAAPIRKLIQQMAVVESGKLNARLPVTSNDEIGRLTHGFNRMLERLQVHIDEAYVAQIKQKQTELNALKSQIRPHYLYNTLEVIRMNAVDKDAEEVADMIHSLSNQLKYVIDYGEDRVSLWREFEHLHDYFYIISIRYENRYVLQCDIAPDVQMEWPILKLCLQPIVENAIQHGLRERKKGTVGVTIEKQEQNLVIVIYDNGIGISEEKLKRINEGLYKANPHNRSVGLKNVHERIRSMYGENYGLSVSSQENIGTSVLLSFPVPE</sequence>
<evidence type="ECO:0000256" key="3">
    <source>
        <dbReference type="ARBA" id="ARBA00012438"/>
    </source>
</evidence>
<keyword evidence="10" id="KW-0067">ATP-binding</keyword>
<evidence type="ECO:0000256" key="9">
    <source>
        <dbReference type="ARBA" id="ARBA00022777"/>
    </source>
</evidence>
<keyword evidence="6 17" id="KW-0808">Transferase</keyword>
<evidence type="ECO:0000256" key="8">
    <source>
        <dbReference type="ARBA" id="ARBA00022741"/>
    </source>
</evidence>
<keyword evidence="18" id="KW-1185">Reference proteome</keyword>
<evidence type="ECO:0000259" key="15">
    <source>
        <dbReference type="PROSITE" id="PS50109"/>
    </source>
</evidence>
<evidence type="ECO:0000256" key="10">
    <source>
        <dbReference type="ARBA" id="ARBA00022840"/>
    </source>
</evidence>
<dbReference type="GO" id="GO:0004673">
    <property type="term" value="F:protein histidine kinase activity"/>
    <property type="evidence" value="ECO:0007669"/>
    <property type="project" value="UniProtKB-EC"/>
</dbReference>
<dbReference type="PANTHER" id="PTHR34220">
    <property type="entry name" value="SENSOR HISTIDINE KINASE YPDA"/>
    <property type="match status" value="1"/>
</dbReference>
<evidence type="ECO:0000256" key="2">
    <source>
        <dbReference type="ARBA" id="ARBA00004651"/>
    </source>
</evidence>
<gene>
    <name evidence="17" type="ORF">ACINKY_06250</name>
</gene>
<comment type="caution">
    <text evidence="17">The sequence shown here is derived from an EMBL/GenBank/DDBJ whole genome shotgun (WGS) entry which is preliminary data.</text>
</comment>
<dbReference type="SMART" id="SM00304">
    <property type="entry name" value="HAMP"/>
    <property type="match status" value="1"/>
</dbReference>
<evidence type="ECO:0000256" key="12">
    <source>
        <dbReference type="ARBA" id="ARBA00023012"/>
    </source>
</evidence>
<dbReference type="EMBL" id="JBIYSL010000001">
    <property type="protein sequence ID" value="MFK0521798.1"/>
    <property type="molecule type" value="Genomic_DNA"/>
</dbReference>
<evidence type="ECO:0000256" key="1">
    <source>
        <dbReference type="ARBA" id="ARBA00000085"/>
    </source>
</evidence>
<dbReference type="InterPro" id="IPR005467">
    <property type="entry name" value="His_kinase_dom"/>
</dbReference>
<keyword evidence="8" id="KW-0547">Nucleotide-binding</keyword>
<dbReference type="RefSeq" id="WP_402872318.1">
    <property type="nucleotide sequence ID" value="NZ_JBIYSL010000001.1"/>
</dbReference>
<dbReference type="EC" id="2.7.13.3" evidence="3"/>
<feature type="transmembrane region" description="Helical" evidence="14">
    <location>
        <begin position="290"/>
        <end position="310"/>
    </location>
</feature>
<feature type="domain" description="HAMP" evidence="16">
    <location>
        <begin position="312"/>
        <end position="364"/>
    </location>
</feature>
<keyword evidence="11 14" id="KW-1133">Transmembrane helix</keyword>
<reference evidence="17 18" key="1">
    <citation type="submission" date="2024-11" db="EMBL/GenBank/DDBJ databases">
        <title>Identification and Characterization of a Novel Fosfomycin Bacillithiol Transferase FosB8 in Paenibacillus illinoisensis.</title>
        <authorList>
            <person name="Lu W."/>
        </authorList>
    </citation>
    <scope>NUCLEOTIDE SEQUENCE [LARGE SCALE GENOMIC DNA]</scope>
    <source>
        <strain evidence="17 18">WP77</strain>
    </source>
</reference>
<dbReference type="PROSITE" id="PS50885">
    <property type="entry name" value="HAMP"/>
    <property type="match status" value="1"/>
</dbReference>
<dbReference type="SUPFAM" id="SSF158472">
    <property type="entry name" value="HAMP domain-like"/>
    <property type="match status" value="1"/>
</dbReference>
<evidence type="ECO:0000259" key="16">
    <source>
        <dbReference type="PROSITE" id="PS50885"/>
    </source>
</evidence>
<keyword evidence="13 14" id="KW-0472">Membrane</keyword>
<organism evidence="17 18">
    <name type="scientific">Paenibacillus illinoisensis</name>
    <dbReference type="NCBI Taxonomy" id="59845"/>
    <lineage>
        <taxon>Bacteria</taxon>
        <taxon>Bacillati</taxon>
        <taxon>Bacillota</taxon>
        <taxon>Bacilli</taxon>
        <taxon>Bacillales</taxon>
        <taxon>Paenibacillaceae</taxon>
        <taxon>Paenibacillus</taxon>
    </lineage>
</organism>
<dbReference type="InterPro" id="IPR050640">
    <property type="entry name" value="Bact_2-comp_sensor_kinase"/>
</dbReference>
<protein>
    <recommendedName>
        <fullName evidence="3">histidine kinase</fullName>
        <ecNumber evidence="3">2.7.13.3</ecNumber>
    </recommendedName>
</protein>
<keyword evidence="9 17" id="KW-0418">Kinase</keyword>
<dbReference type="InterPro" id="IPR003660">
    <property type="entry name" value="HAMP_dom"/>
</dbReference>
<keyword evidence="12" id="KW-0902">Two-component regulatory system</keyword>
<dbReference type="Pfam" id="PF00672">
    <property type="entry name" value="HAMP"/>
    <property type="match status" value="1"/>
</dbReference>
<dbReference type="Pfam" id="PF06580">
    <property type="entry name" value="His_kinase"/>
    <property type="match status" value="1"/>
</dbReference>
<dbReference type="Pfam" id="PF02518">
    <property type="entry name" value="HATPase_c"/>
    <property type="match status" value="1"/>
</dbReference>
<keyword evidence="7 14" id="KW-0812">Transmembrane</keyword>